<dbReference type="AlphaFoldDB" id="A0A173MPW2"/>
<name>A0A173MPW2_9BACT</name>
<dbReference type="KEGG" id="fln:FLA_5766"/>
<sequence length="48" mass="5522">MKSTSYIQPIIRMLLPPELHAFTDIQVWKAIGLHMISRIKDTLQADSL</sequence>
<dbReference type="Proteomes" id="UP000186917">
    <property type="component" value="Unassembled WGS sequence"/>
</dbReference>
<protein>
    <submittedName>
        <fullName evidence="1">Uncharacterized protein</fullName>
    </submittedName>
</protein>
<dbReference type="RefSeq" id="WP_159445064.1">
    <property type="nucleotide sequence ID" value="NZ_AP017422.1"/>
</dbReference>
<evidence type="ECO:0000313" key="1">
    <source>
        <dbReference type="EMBL" id="SIS77704.1"/>
    </source>
</evidence>
<dbReference type="EMBL" id="FTOR01000001">
    <property type="protein sequence ID" value="SIS77704.1"/>
    <property type="molecule type" value="Genomic_DNA"/>
</dbReference>
<evidence type="ECO:0000313" key="2">
    <source>
        <dbReference type="Proteomes" id="UP000186917"/>
    </source>
</evidence>
<keyword evidence="2" id="KW-1185">Reference proteome</keyword>
<reference evidence="2" key="1">
    <citation type="submission" date="2017-01" db="EMBL/GenBank/DDBJ databases">
        <authorList>
            <person name="Varghese N."/>
            <person name="Submissions S."/>
        </authorList>
    </citation>
    <scope>NUCLEOTIDE SEQUENCE [LARGE SCALE GENOMIC DNA]</scope>
    <source>
        <strain evidence="2">DSM 21054</strain>
    </source>
</reference>
<gene>
    <name evidence="1" type="ORF">SAMN05421788_1011148</name>
</gene>
<proteinExistence type="predicted"/>
<organism evidence="1 2">
    <name type="scientific">Filimonas lacunae</name>
    <dbReference type="NCBI Taxonomy" id="477680"/>
    <lineage>
        <taxon>Bacteria</taxon>
        <taxon>Pseudomonadati</taxon>
        <taxon>Bacteroidota</taxon>
        <taxon>Chitinophagia</taxon>
        <taxon>Chitinophagales</taxon>
        <taxon>Chitinophagaceae</taxon>
        <taxon>Filimonas</taxon>
    </lineage>
</organism>
<accession>A0A173MPW2</accession>